<sequence>MYLYPAFQLDCHEHRIHPIAAYANCALHAADDPYGVASWWLTATELLDGNSPFNELISGALTDIAVDNILADQQSGM</sequence>
<comment type="caution">
    <text evidence="1">The sequence shown here is derived from an EMBL/GenBank/DDBJ whole genome shotgun (WGS) entry which is preliminary data.</text>
</comment>
<evidence type="ECO:0000313" key="2">
    <source>
        <dbReference type="Proteomes" id="UP001265083"/>
    </source>
</evidence>
<accession>A0ABU2GY59</accession>
<proteinExistence type="predicted"/>
<keyword evidence="2" id="KW-1185">Reference proteome</keyword>
<name>A0ABU2GY59_9ACTN</name>
<dbReference type="EMBL" id="JAVLUS010000023">
    <property type="protein sequence ID" value="MDS1116341.1"/>
    <property type="molecule type" value="Genomic_DNA"/>
</dbReference>
<protein>
    <submittedName>
        <fullName evidence="1">Uncharacterized protein</fullName>
    </submittedName>
</protein>
<organism evidence="1 2">
    <name type="scientific">Gordonia westfalica</name>
    <dbReference type="NCBI Taxonomy" id="158898"/>
    <lineage>
        <taxon>Bacteria</taxon>
        <taxon>Bacillati</taxon>
        <taxon>Actinomycetota</taxon>
        <taxon>Actinomycetes</taxon>
        <taxon>Mycobacteriales</taxon>
        <taxon>Gordoniaceae</taxon>
        <taxon>Gordonia</taxon>
    </lineage>
</organism>
<reference evidence="1 2" key="1">
    <citation type="submission" date="2023-08" db="EMBL/GenBank/DDBJ databases">
        <title>Bioegradation of LLDPE and BLDPE plastic by marine bacteria from coast plastic debris.</title>
        <authorList>
            <person name="Rong Z."/>
        </authorList>
    </citation>
    <scope>NUCLEOTIDE SEQUENCE [LARGE SCALE GENOMIC DNA]</scope>
    <source>
        <strain evidence="1 2">Z-2</strain>
    </source>
</reference>
<dbReference type="RefSeq" id="WP_310952138.1">
    <property type="nucleotide sequence ID" value="NZ_JAVLUS010000023.1"/>
</dbReference>
<dbReference type="Proteomes" id="UP001265083">
    <property type="component" value="Unassembled WGS sequence"/>
</dbReference>
<evidence type="ECO:0000313" key="1">
    <source>
        <dbReference type="EMBL" id="MDS1116341.1"/>
    </source>
</evidence>
<gene>
    <name evidence="1" type="ORF">RD149_21590</name>
</gene>